<evidence type="ECO:0000313" key="4">
    <source>
        <dbReference type="Proteomes" id="UP000236729"/>
    </source>
</evidence>
<dbReference type="InterPro" id="IPR046193">
    <property type="entry name" value="DUF6221"/>
</dbReference>
<dbReference type="Proteomes" id="UP000236729">
    <property type="component" value="Unassembled WGS sequence"/>
</dbReference>
<dbReference type="Pfam" id="PF19730">
    <property type="entry name" value="DUF6221"/>
    <property type="match status" value="1"/>
</dbReference>
<evidence type="ECO:0000313" key="3">
    <source>
        <dbReference type="Proteomes" id="UP000199690"/>
    </source>
</evidence>
<accession>A0A1H6ELG5</accession>
<gene>
    <name evidence="1" type="ORF">SAMN02982929_07189</name>
    <name evidence="2" type="ORF">SAMN05216506_103180</name>
</gene>
<reference evidence="1" key="1">
    <citation type="submission" date="2016-10" db="EMBL/GenBank/DDBJ databases">
        <authorList>
            <person name="de Groot N.N."/>
        </authorList>
    </citation>
    <scope>NUCLEOTIDE SEQUENCE [LARGE SCALE GENOMIC DNA]</scope>
    <source>
        <strain evidence="1">ATCC 20501</strain>
    </source>
</reference>
<name>A0A1H6ELG5_9PSEU</name>
<dbReference type="Proteomes" id="UP000199690">
    <property type="component" value="Unassembled WGS sequence"/>
</dbReference>
<proteinExistence type="predicted"/>
<keyword evidence="3" id="KW-1185">Reference proteome</keyword>
<dbReference type="RefSeq" id="WP_093350613.1">
    <property type="nucleotide sequence ID" value="NZ_FNVB01000021.1"/>
</dbReference>
<evidence type="ECO:0000313" key="1">
    <source>
        <dbReference type="EMBL" id="SEG98700.1"/>
    </source>
</evidence>
<organism evidence="1 4">
    <name type="scientific">Saccharopolyspora kobensis</name>
    <dbReference type="NCBI Taxonomy" id="146035"/>
    <lineage>
        <taxon>Bacteria</taxon>
        <taxon>Bacillati</taxon>
        <taxon>Actinomycetota</taxon>
        <taxon>Actinomycetes</taxon>
        <taxon>Pseudonocardiales</taxon>
        <taxon>Pseudonocardiaceae</taxon>
        <taxon>Saccharopolyspora</taxon>
    </lineage>
</organism>
<dbReference type="EMBL" id="FOME01000003">
    <property type="protein sequence ID" value="SFD23708.1"/>
    <property type="molecule type" value="Genomic_DNA"/>
</dbReference>
<reference evidence="3 4" key="2">
    <citation type="submission" date="2016-10" db="EMBL/GenBank/DDBJ databases">
        <authorList>
            <person name="Varghese N."/>
            <person name="Submissions S."/>
        </authorList>
    </citation>
    <scope>NUCLEOTIDE SEQUENCE [LARGE SCALE GENOMIC DNA]</scope>
    <source>
        <strain evidence="4">ATCC 20501</strain>
        <strain evidence="2 3">CGMCC 4.3529</strain>
    </source>
</reference>
<dbReference type="AlphaFoldDB" id="A0A1H6ELG5"/>
<dbReference type="EMBL" id="FNVB01000021">
    <property type="protein sequence ID" value="SEG98700.1"/>
    <property type="molecule type" value="Genomic_DNA"/>
</dbReference>
<sequence length="130" mass="14328">MTNELITFIRARLDEDEQIARAASPGPWHTDAEAQEVTAVDGISVCDVFALSNNQLRATAHHIARHDPARVLAEVDAKRRILALDETASSWTKGTAGATAGYAHAILSDTLRLLALPYADHPDYREEWRP</sequence>
<evidence type="ECO:0000313" key="2">
    <source>
        <dbReference type="EMBL" id="SFD23708.1"/>
    </source>
</evidence>
<protein>
    <submittedName>
        <fullName evidence="1">Uncharacterized protein</fullName>
    </submittedName>
</protein>
<accession>A0A1I1QV07</accession>